<gene>
    <name evidence="1" type="ORF">PSAL_004380</name>
</gene>
<sequence>MFVAILTPYLPLVVALIFSRLGYALLRGRSLVLSLVLPLLCLGAFIGADALGQGLPYDGVLMASAIAAMLGSLLGLFVALIVGIFTSRPQTARYVRGR</sequence>
<proteinExistence type="predicted"/>
<dbReference type="KEGG" id="palw:PSAL_004380"/>
<name>A0A418SFB1_9RHOB</name>
<protein>
    <submittedName>
        <fullName evidence="1">Uncharacterized protein</fullName>
    </submittedName>
</protein>
<evidence type="ECO:0000313" key="1">
    <source>
        <dbReference type="EMBL" id="QPM89223.1"/>
    </source>
</evidence>
<dbReference type="Proteomes" id="UP000283786">
    <property type="component" value="Chromosome"/>
</dbReference>
<keyword evidence="2" id="KW-1185">Reference proteome</keyword>
<dbReference type="EMBL" id="CP060436">
    <property type="protein sequence ID" value="QPM89223.1"/>
    <property type="molecule type" value="Genomic_DNA"/>
</dbReference>
<dbReference type="AlphaFoldDB" id="A0A418SFB1"/>
<reference evidence="1 2" key="1">
    <citation type="submission" date="2020-08" db="EMBL/GenBank/DDBJ databases">
        <title>Genome sequence of Rhodobacteraceae bacterium Lw-13e.</title>
        <authorList>
            <person name="Poehlein A."/>
            <person name="Wolter L."/>
            <person name="Daniel R."/>
            <person name="Brinkhoff T."/>
        </authorList>
    </citation>
    <scope>NUCLEOTIDE SEQUENCE [LARGE SCALE GENOMIC DNA]</scope>
    <source>
        <strain evidence="1 2">Lw-13e</strain>
    </source>
</reference>
<accession>A0A418SFB1</accession>
<organism evidence="1 2">
    <name type="scientific">Pseudooceanicola algae</name>
    <dbReference type="NCBI Taxonomy" id="1537215"/>
    <lineage>
        <taxon>Bacteria</taxon>
        <taxon>Pseudomonadati</taxon>
        <taxon>Pseudomonadota</taxon>
        <taxon>Alphaproteobacteria</taxon>
        <taxon>Rhodobacterales</taxon>
        <taxon>Paracoccaceae</taxon>
        <taxon>Pseudooceanicola</taxon>
    </lineage>
</organism>
<evidence type="ECO:0000313" key="2">
    <source>
        <dbReference type="Proteomes" id="UP000283786"/>
    </source>
</evidence>
<dbReference type="RefSeq" id="WP_119839704.1">
    <property type="nucleotide sequence ID" value="NZ_CP060436.1"/>
</dbReference>